<keyword evidence="5" id="KW-1185">Reference proteome</keyword>
<dbReference type="PROSITE" id="PS50005">
    <property type="entry name" value="TPR"/>
    <property type="match status" value="3"/>
</dbReference>
<dbReference type="SMART" id="SM00028">
    <property type="entry name" value="TPR"/>
    <property type="match status" value="9"/>
</dbReference>
<dbReference type="PANTHER" id="PTHR10098">
    <property type="entry name" value="RAPSYN-RELATED"/>
    <property type="match status" value="1"/>
</dbReference>
<dbReference type="PANTHER" id="PTHR10098:SF108">
    <property type="entry name" value="TETRATRICOPEPTIDE REPEAT PROTEIN 28"/>
    <property type="match status" value="1"/>
</dbReference>
<organism evidence="4 5">
    <name type="scientific">Nocardia stercoris</name>
    <dbReference type="NCBI Taxonomy" id="2483361"/>
    <lineage>
        <taxon>Bacteria</taxon>
        <taxon>Bacillati</taxon>
        <taxon>Actinomycetota</taxon>
        <taxon>Actinomycetes</taxon>
        <taxon>Mycobacteriales</taxon>
        <taxon>Nocardiaceae</taxon>
        <taxon>Nocardia</taxon>
    </lineage>
</organism>
<protein>
    <recommendedName>
        <fullName evidence="3">NB-ARC domain-containing protein</fullName>
    </recommendedName>
</protein>
<evidence type="ECO:0000313" key="5">
    <source>
        <dbReference type="Proteomes" id="UP000279275"/>
    </source>
</evidence>
<dbReference type="InterPro" id="IPR027417">
    <property type="entry name" value="P-loop_NTPase"/>
</dbReference>
<dbReference type="RefSeq" id="WP_122191514.1">
    <property type="nucleotide sequence ID" value="NZ_RFFH01000021.1"/>
</dbReference>
<reference evidence="4 5" key="1">
    <citation type="submission" date="2018-10" db="EMBL/GenBank/DDBJ databases">
        <title>Isolation from cow dung.</title>
        <authorList>
            <person name="Ling L."/>
        </authorList>
    </citation>
    <scope>NUCLEOTIDE SEQUENCE [LARGE SCALE GENOMIC DNA]</scope>
    <source>
        <strain evidence="4 5">NEAU-LL90</strain>
    </source>
</reference>
<dbReference type="Gene3D" id="1.25.40.10">
    <property type="entry name" value="Tetratricopeptide repeat domain"/>
    <property type="match status" value="2"/>
</dbReference>
<name>A0A3M2KTL0_9NOCA</name>
<evidence type="ECO:0000313" key="4">
    <source>
        <dbReference type="EMBL" id="RMI28441.1"/>
    </source>
</evidence>
<feature type="repeat" description="TPR" evidence="1">
    <location>
        <begin position="563"/>
        <end position="596"/>
    </location>
</feature>
<dbReference type="Pfam" id="PF00931">
    <property type="entry name" value="NB-ARC"/>
    <property type="match status" value="1"/>
</dbReference>
<dbReference type="SUPFAM" id="SSF52540">
    <property type="entry name" value="P-loop containing nucleoside triphosphate hydrolases"/>
    <property type="match status" value="1"/>
</dbReference>
<comment type="caution">
    <text evidence="4">The sequence shown here is derived from an EMBL/GenBank/DDBJ whole genome shotgun (WGS) entry which is preliminary data.</text>
</comment>
<evidence type="ECO:0000256" key="1">
    <source>
        <dbReference type="PROSITE-ProRule" id="PRU00339"/>
    </source>
</evidence>
<dbReference type="Proteomes" id="UP000279275">
    <property type="component" value="Unassembled WGS sequence"/>
</dbReference>
<dbReference type="SUPFAM" id="SSF48452">
    <property type="entry name" value="TPR-like"/>
    <property type="match status" value="3"/>
</dbReference>
<dbReference type="Pfam" id="PF13424">
    <property type="entry name" value="TPR_12"/>
    <property type="match status" value="3"/>
</dbReference>
<dbReference type="EMBL" id="RFFH01000021">
    <property type="protein sequence ID" value="RMI28441.1"/>
    <property type="molecule type" value="Genomic_DNA"/>
</dbReference>
<dbReference type="InterPro" id="IPR011990">
    <property type="entry name" value="TPR-like_helical_dom_sf"/>
</dbReference>
<dbReference type="GO" id="GO:0043531">
    <property type="term" value="F:ADP binding"/>
    <property type="evidence" value="ECO:0007669"/>
    <property type="project" value="InterPro"/>
</dbReference>
<proteinExistence type="predicted"/>
<dbReference type="InterPro" id="IPR036388">
    <property type="entry name" value="WH-like_DNA-bd_sf"/>
</dbReference>
<dbReference type="Gene3D" id="3.40.50.300">
    <property type="entry name" value="P-loop containing nucleotide triphosphate hydrolases"/>
    <property type="match status" value="1"/>
</dbReference>
<feature type="region of interest" description="Disordered" evidence="2">
    <location>
        <begin position="856"/>
        <end position="881"/>
    </location>
</feature>
<feature type="repeat" description="TPR" evidence="1">
    <location>
        <begin position="523"/>
        <end position="556"/>
    </location>
</feature>
<sequence>MPEFTAGDTARQVNVTGGNHGYITVATGQPPAVRLALTSTLRRDPAHFLGRDDEVGQILDSISVSSSMRIYTIDGMAGVGKTALATRIAHLLASDFPDGQHFVELHGHTPGRAPVDPSELLAELLIELGTDPRLIPETLPGRHRLWLDRLAGKRILLVLDDARNPAQIEPLLPTESQCLTLITSRRRLVALDGAKPLNLGMLAPGPAADLFTTLADRPSTTAADRAAVEELVQLCGHLPLAIVLLAGRLAHHPRWTVAGLAAEFSARTERIAEFSVGDRAVDVAFGMSYESLPEVRQTLFRYLCLYPGADIDIRATAAMTGLEARQVRVELEELYIEHLVEETDSGRYRVHDLLREYGRRLTPDADAPAAAAMQRLLDYFVTTAVEAGGYLSPGPKVPHEGYCTTSEPAFDGHSDAVVWMRTERPNLLACFAYADRISPSVLPRLADAVAGLLDQDGPWTLARELHHHAATTARRLGDRLGEAVALDNLGFAHLRSGLPADAAEYHSAALIAYRAIGNRLGEANALSNIGTTCFASGRYDESAEQYNEALAIYRDLGNRLGEANIYENLGMVRQFTGDYTGAVELLDHALTLYRETGNLRRVADTLDDLGIVHRLTGNHTESIEHHRRAQALYREIGELRGEADTELNLGNIYWQTGRHDLAAAHYTRACTLYRECGDENSFARAQIGLGNVHSHRGNHREAVDLYTRAIDLHRMFEDRRGEAEGMARLGALYERMGDYSGAIGRISQALARFREIGALEGQAYSLAQLGVAHAGFGAHELAATALRSSLQIYRETGNRWGEAVTLNYIGRALVLAGDHRRAVEEFTAASDIARSIQSRLEFANAREGIAQCRTELGLPDLTTSPAGGADPEGIERNPEPR</sequence>
<accession>A0A3M2KTL0</accession>
<keyword evidence="1" id="KW-0802">TPR repeat</keyword>
<dbReference type="PRINTS" id="PR00364">
    <property type="entry name" value="DISEASERSIST"/>
</dbReference>
<feature type="domain" description="NB-ARC" evidence="3">
    <location>
        <begin position="52"/>
        <end position="212"/>
    </location>
</feature>
<evidence type="ECO:0000259" key="3">
    <source>
        <dbReference type="Pfam" id="PF00931"/>
    </source>
</evidence>
<dbReference type="InterPro" id="IPR002182">
    <property type="entry name" value="NB-ARC"/>
</dbReference>
<dbReference type="InterPro" id="IPR019734">
    <property type="entry name" value="TPR_rpt"/>
</dbReference>
<dbReference type="Gene3D" id="1.10.10.10">
    <property type="entry name" value="Winged helix-like DNA-binding domain superfamily/Winged helix DNA-binding domain"/>
    <property type="match status" value="1"/>
</dbReference>
<dbReference type="OrthoDB" id="581105at2"/>
<dbReference type="AlphaFoldDB" id="A0A3M2KTL0"/>
<gene>
    <name evidence="4" type="ORF">EBN03_29900</name>
</gene>
<feature type="repeat" description="TPR" evidence="1">
    <location>
        <begin position="683"/>
        <end position="716"/>
    </location>
</feature>
<evidence type="ECO:0000256" key="2">
    <source>
        <dbReference type="SAM" id="MobiDB-lite"/>
    </source>
</evidence>